<organism evidence="1 2">
    <name type="scientific">Chiloscyllium punctatum</name>
    <name type="common">Brownbanded bambooshark</name>
    <name type="synonym">Hemiscyllium punctatum</name>
    <dbReference type="NCBI Taxonomy" id="137246"/>
    <lineage>
        <taxon>Eukaryota</taxon>
        <taxon>Metazoa</taxon>
        <taxon>Chordata</taxon>
        <taxon>Craniata</taxon>
        <taxon>Vertebrata</taxon>
        <taxon>Chondrichthyes</taxon>
        <taxon>Elasmobranchii</taxon>
        <taxon>Galeomorphii</taxon>
        <taxon>Galeoidea</taxon>
        <taxon>Orectolobiformes</taxon>
        <taxon>Hemiscylliidae</taxon>
        <taxon>Chiloscyllium</taxon>
    </lineage>
</organism>
<gene>
    <name evidence="1" type="ORF">chiPu_0028080</name>
</gene>
<evidence type="ECO:0000313" key="2">
    <source>
        <dbReference type="Proteomes" id="UP000287033"/>
    </source>
</evidence>
<keyword evidence="2" id="KW-1185">Reference proteome</keyword>
<proteinExistence type="predicted"/>
<dbReference type="AlphaFoldDB" id="A0A401TMX6"/>
<sequence>MTASRRFVVGCGHCGPAAVLPGADRVERRLLLVAERAVEGVEGRAYRPDRLEHGIEPCSDCRKARRRRARIAGRTGRFQCVLGLCCRVPQGIEARPLRVGGFDVAFD</sequence>
<feature type="non-terminal residue" evidence="1">
    <location>
        <position position="107"/>
    </location>
</feature>
<evidence type="ECO:0000313" key="1">
    <source>
        <dbReference type="EMBL" id="GCC43986.1"/>
    </source>
</evidence>
<comment type="caution">
    <text evidence="1">The sequence shown here is derived from an EMBL/GenBank/DDBJ whole genome shotgun (WGS) entry which is preliminary data.</text>
</comment>
<name>A0A401TMX6_CHIPU</name>
<dbReference type="EMBL" id="BEZZ01122504">
    <property type="protein sequence ID" value="GCC43986.1"/>
    <property type="molecule type" value="Genomic_DNA"/>
</dbReference>
<accession>A0A401TMX6</accession>
<dbReference type="Proteomes" id="UP000287033">
    <property type="component" value="Unassembled WGS sequence"/>
</dbReference>
<reference evidence="1 2" key="1">
    <citation type="journal article" date="2018" name="Nat. Ecol. Evol.">
        <title>Shark genomes provide insights into elasmobranch evolution and the origin of vertebrates.</title>
        <authorList>
            <person name="Hara Y"/>
            <person name="Yamaguchi K"/>
            <person name="Onimaru K"/>
            <person name="Kadota M"/>
            <person name="Koyanagi M"/>
            <person name="Keeley SD"/>
            <person name="Tatsumi K"/>
            <person name="Tanaka K"/>
            <person name="Motone F"/>
            <person name="Kageyama Y"/>
            <person name="Nozu R"/>
            <person name="Adachi N"/>
            <person name="Nishimura O"/>
            <person name="Nakagawa R"/>
            <person name="Tanegashima C"/>
            <person name="Kiyatake I"/>
            <person name="Matsumoto R"/>
            <person name="Murakumo K"/>
            <person name="Nishida K"/>
            <person name="Terakita A"/>
            <person name="Kuratani S"/>
            <person name="Sato K"/>
            <person name="Hyodo S Kuraku.S."/>
        </authorList>
    </citation>
    <scope>NUCLEOTIDE SEQUENCE [LARGE SCALE GENOMIC DNA]</scope>
</reference>
<protein>
    <submittedName>
        <fullName evidence="1">Uncharacterized protein</fullName>
    </submittedName>
</protein>